<dbReference type="Proteomes" id="UP001383192">
    <property type="component" value="Unassembled WGS sequence"/>
</dbReference>
<name>A0AAW0APE0_9AGAR</name>
<dbReference type="AlphaFoldDB" id="A0AAW0APE0"/>
<feature type="region of interest" description="Disordered" evidence="2">
    <location>
        <begin position="1"/>
        <end position="36"/>
    </location>
</feature>
<evidence type="ECO:0000313" key="4">
    <source>
        <dbReference type="Proteomes" id="UP001383192"/>
    </source>
</evidence>
<keyword evidence="1" id="KW-0175">Coiled coil</keyword>
<protein>
    <submittedName>
        <fullName evidence="3">Uncharacterized protein</fullName>
    </submittedName>
</protein>
<gene>
    <name evidence="3" type="ORF">VNI00_019183</name>
</gene>
<comment type="caution">
    <text evidence="3">The sequence shown here is derived from an EMBL/GenBank/DDBJ whole genome shotgun (WGS) entry which is preliminary data.</text>
</comment>
<feature type="coiled-coil region" evidence="1">
    <location>
        <begin position="184"/>
        <end position="215"/>
    </location>
</feature>
<organism evidence="3 4">
    <name type="scientific">Paramarasmius palmivorus</name>
    <dbReference type="NCBI Taxonomy" id="297713"/>
    <lineage>
        <taxon>Eukaryota</taxon>
        <taxon>Fungi</taxon>
        <taxon>Dikarya</taxon>
        <taxon>Basidiomycota</taxon>
        <taxon>Agaricomycotina</taxon>
        <taxon>Agaricomycetes</taxon>
        <taxon>Agaricomycetidae</taxon>
        <taxon>Agaricales</taxon>
        <taxon>Marasmiineae</taxon>
        <taxon>Marasmiaceae</taxon>
        <taxon>Paramarasmius</taxon>
    </lineage>
</organism>
<feature type="region of interest" description="Disordered" evidence="2">
    <location>
        <begin position="49"/>
        <end position="72"/>
    </location>
</feature>
<evidence type="ECO:0000256" key="2">
    <source>
        <dbReference type="SAM" id="MobiDB-lite"/>
    </source>
</evidence>
<evidence type="ECO:0000313" key="3">
    <source>
        <dbReference type="EMBL" id="KAK7015158.1"/>
    </source>
</evidence>
<keyword evidence="4" id="KW-1185">Reference proteome</keyword>
<feature type="compositionally biased region" description="Low complexity" evidence="2">
    <location>
        <begin position="1"/>
        <end position="11"/>
    </location>
</feature>
<accession>A0AAW0APE0</accession>
<proteinExistence type="predicted"/>
<reference evidence="3 4" key="1">
    <citation type="submission" date="2024-01" db="EMBL/GenBank/DDBJ databases">
        <title>A draft genome for a cacao thread blight-causing isolate of Paramarasmius palmivorus.</title>
        <authorList>
            <person name="Baruah I.K."/>
            <person name="Bukari Y."/>
            <person name="Amoako-Attah I."/>
            <person name="Meinhardt L.W."/>
            <person name="Bailey B.A."/>
            <person name="Cohen S.P."/>
        </authorList>
    </citation>
    <scope>NUCLEOTIDE SEQUENCE [LARGE SCALE GENOMIC DNA]</scope>
    <source>
        <strain evidence="3 4">GH-12</strain>
    </source>
</reference>
<sequence length="225" mass="24588">MNNNNNGNNPNHDPSWASHPGTLPKGAFTGPNNVYSYYLQNPQMSTPSYPGWPPQEMVNRDPRLAPYPHPNAPLPQPYPPAYNFVPPPPGMPANTYVPAQVPPPHTIHGNPGAAVPADGQSYFRPGQSSHGGIREAMHSEWLDQTQHVSKTYENVLQSAYQAGAAQQNRNAYGDYRGPGRKEGMQQARRTERELLEAAKAAEKKHRKALKDASAAGVADIIGRRG</sequence>
<evidence type="ECO:0000256" key="1">
    <source>
        <dbReference type="SAM" id="Coils"/>
    </source>
</evidence>
<dbReference type="EMBL" id="JAYKXP010000329">
    <property type="protein sequence ID" value="KAK7015158.1"/>
    <property type="molecule type" value="Genomic_DNA"/>
</dbReference>